<proteinExistence type="predicted"/>
<dbReference type="AlphaFoldDB" id="A0ABC8SQ00"/>
<organism evidence="2 3">
    <name type="scientific">Ilex paraguariensis</name>
    <name type="common">yerba mate</name>
    <dbReference type="NCBI Taxonomy" id="185542"/>
    <lineage>
        <taxon>Eukaryota</taxon>
        <taxon>Viridiplantae</taxon>
        <taxon>Streptophyta</taxon>
        <taxon>Embryophyta</taxon>
        <taxon>Tracheophyta</taxon>
        <taxon>Spermatophyta</taxon>
        <taxon>Magnoliopsida</taxon>
        <taxon>eudicotyledons</taxon>
        <taxon>Gunneridae</taxon>
        <taxon>Pentapetalae</taxon>
        <taxon>asterids</taxon>
        <taxon>campanulids</taxon>
        <taxon>Aquifoliales</taxon>
        <taxon>Aquifoliaceae</taxon>
        <taxon>Ilex</taxon>
    </lineage>
</organism>
<evidence type="ECO:0000313" key="2">
    <source>
        <dbReference type="EMBL" id="CAK9158965.1"/>
    </source>
</evidence>
<keyword evidence="1" id="KW-0812">Transmembrane</keyword>
<feature type="transmembrane region" description="Helical" evidence="1">
    <location>
        <begin position="88"/>
        <end position="110"/>
    </location>
</feature>
<evidence type="ECO:0000256" key="1">
    <source>
        <dbReference type="SAM" id="Phobius"/>
    </source>
</evidence>
<protein>
    <submittedName>
        <fullName evidence="2">Uncharacterized protein</fullName>
    </submittedName>
</protein>
<keyword evidence="1" id="KW-0472">Membrane</keyword>
<name>A0ABC8SQ00_9AQUA</name>
<gene>
    <name evidence="2" type="ORF">ILEXP_LOCUS27630</name>
</gene>
<dbReference type="Proteomes" id="UP001642360">
    <property type="component" value="Unassembled WGS sequence"/>
</dbReference>
<sequence length="112" mass="12447">MAPTWSDKRVIARSCAHVFRIAEIMRSSLQQRVNGFCSQSSLLAAINFIEDGDHLLQLMIPTIKELQVIDLLGLTICPQANSVCNKMALYMMLYLVLVDPPLAWLLSVVVSG</sequence>
<reference evidence="2 3" key="1">
    <citation type="submission" date="2024-02" db="EMBL/GenBank/DDBJ databases">
        <authorList>
            <person name="Vignale AGUSTIN F."/>
            <person name="Sosa J E."/>
            <person name="Modenutti C."/>
        </authorList>
    </citation>
    <scope>NUCLEOTIDE SEQUENCE [LARGE SCALE GENOMIC DNA]</scope>
</reference>
<keyword evidence="3" id="KW-1185">Reference proteome</keyword>
<accession>A0ABC8SQ00</accession>
<dbReference type="EMBL" id="CAUOFW020003275">
    <property type="protein sequence ID" value="CAK9158965.1"/>
    <property type="molecule type" value="Genomic_DNA"/>
</dbReference>
<keyword evidence="1" id="KW-1133">Transmembrane helix</keyword>
<evidence type="ECO:0000313" key="3">
    <source>
        <dbReference type="Proteomes" id="UP001642360"/>
    </source>
</evidence>
<comment type="caution">
    <text evidence="2">The sequence shown here is derived from an EMBL/GenBank/DDBJ whole genome shotgun (WGS) entry which is preliminary data.</text>
</comment>